<dbReference type="RefSeq" id="WP_256136643.1">
    <property type="nucleotide sequence ID" value="NZ_JANGAB010000008.1"/>
</dbReference>
<dbReference type="EMBL" id="JANGAB010000008">
    <property type="protein sequence ID" value="MCQ4950388.1"/>
    <property type="molecule type" value="Genomic_DNA"/>
</dbReference>
<dbReference type="AlphaFoldDB" id="A0AAW5KCZ7"/>
<comment type="caution">
    <text evidence="1">The sequence shown here is derived from an EMBL/GenBank/DDBJ whole genome shotgun (WGS) entry which is preliminary data.</text>
</comment>
<evidence type="ECO:0000313" key="1">
    <source>
        <dbReference type="EMBL" id="MCQ4950388.1"/>
    </source>
</evidence>
<accession>A0AAW5KCZ7</accession>
<evidence type="ECO:0000313" key="2">
    <source>
        <dbReference type="Proteomes" id="UP001205063"/>
    </source>
</evidence>
<dbReference type="Proteomes" id="UP001205063">
    <property type="component" value="Unassembled WGS sequence"/>
</dbReference>
<organism evidence="1 2">
    <name type="scientific">Bittarella massiliensis</name>
    <name type="common">ex Durand et al. 2017</name>
    <dbReference type="NCBI Taxonomy" id="1720313"/>
    <lineage>
        <taxon>Bacteria</taxon>
        <taxon>Bacillati</taxon>
        <taxon>Bacillota</taxon>
        <taxon>Clostridia</taxon>
        <taxon>Eubacteriales</taxon>
        <taxon>Oscillospiraceae</taxon>
        <taxon>Bittarella (ex Durand et al. 2017)</taxon>
    </lineage>
</organism>
<proteinExistence type="predicted"/>
<gene>
    <name evidence="1" type="ORF">NE646_12015</name>
</gene>
<protein>
    <submittedName>
        <fullName evidence="1">Uncharacterized protein</fullName>
    </submittedName>
</protein>
<name>A0AAW5KCZ7_9FIRM</name>
<sequence>MERTAFIFMKKVGAFLFVQLLGRGLPHRKRLQKGAIPRLKGLFSPQGKTKEIFAKNHI</sequence>
<reference evidence="1" key="1">
    <citation type="submission" date="2022-06" db="EMBL/GenBank/DDBJ databases">
        <title>Isolation of gut microbiota from human fecal samples.</title>
        <authorList>
            <person name="Pamer E.G."/>
            <person name="Barat B."/>
            <person name="Waligurski E."/>
            <person name="Medina S."/>
            <person name="Paddock L."/>
            <person name="Mostad J."/>
        </authorList>
    </citation>
    <scope>NUCLEOTIDE SEQUENCE</scope>
    <source>
        <strain evidence="1">DFI.7.96</strain>
    </source>
</reference>